<dbReference type="EMBL" id="VXKE01000007">
    <property type="protein sequence ID" value="KAA8710433.1"/>
    <property type="molecule type" value="Genomic_DNA"/>
</dbReference>
<dbReference type="Proteomes" id="UP000323707">
    <property type="component" value="Unassembled WGS sequence"/>
</dbReference>
<feature type="domain" description="Uracil-DNA glycosylase-like" evidence="1">
    <location>
        <begin position="94"/>
        <end position="198"/>
    </location>
</feature>
<dbReference type="RefSeq" id="WP_150336944.1">
    <property type="nucleotide sequence ID" value="NZ_JAERIX010000049.1"/>
</dbReference>
<gene>
    <name evidence="2" type="ORF">F4V45_02665</name>
</gene>
<protein>
    <recommendedName>
        <fullName evidence="1">Uracil-DNA glycosylase-like domain-containing protein</fullName>
    </recommendedName>
</protein>
<name>A0A5M9QP08_9HELI</name>
<dbReference type="InterPro" id="IPR036895">
    <property type="entry name" value="Uracil-DNA_glycosylase-like_sf"/>
</dbReference>
<reference evidence="2 3" key="1">
    <citation type="submission" date="2019-09" db="EMBL/GenBank/DDBJ databases">
        <title>Draft genome sequence of various Type strains from the CCUG.</title>
        <authorList>
            <person name="Pineiro-Iglesias B."/>
            <person name="Tunovic T."/>
            <person name="Unosson C."/>
            <person name="Inganas E."/>
            <person name="Ohlen M."/>
            <person name="Cardew S."/>
            <person name="Jensie-Markopoulos S."/>
            <person name="Salva-Serra F."/>
            <person name="Jaen-Luchoro D."/>
            <person name="Karlsson R."/>
            <person name="Svensson-Stadler L."/>
            <person name="Chun J."/>
            <person name="Moore E."/>
        </authorList>
    </citation>
    <scope>NUCLEOTIDE SEQUENCE [LARGE SCALE GENOMIC DNA]</scope>
    <source>
        <strain evidence="2 3">CCUG 32756T</strain>
    </source>
</reference>
<comment type="caution">
    <text evidence="2">The sequence shown here is derived from an EMBL/GenBank/DDBJ whole genome shotgun (WGS) entry which is preliminary data.</text>
</comment>
<accession>A0A5M9QP08</accession>
<organism evidence="2 3">
    <name type="scientific">Helicobacter canis</name>
    <dbReference type="NCBI Taxonomy" id="29419"/>
    <lineage>
        <taxon>Bacteria</taxon>
        <taxon>Pseudomonadati</taxon>
        <taxon>Campylobacterota</taxon>
        <taxon>Epsilonproteobacteria</taxon>
        <taxon>Campylobacterales</taxon>
        <taxon>Helicobacteraceae</taxon>
        <taxon>Helicobacter</taxon>
    </lineage>
</organism>
<evidence type="ECO:0000259" key="1">
    <source>
        <dbReference type="Pfam" id="PF03167"/>
    </source>
</evidence>
<dbReference type="Gene3D" id="3.40.470.10">
    <property type="entry name" value="Uracil-DNA glycosylase-like domain"/>
    <property type="match status" value="1"/>
</dbReference>
<evidence type="ECO:0000313" key="2">
    <source>
        <dbReference type="EMBL" id="KAA8710433.1"/>
    </source>
</evidence>
<dbReference type="Pfam" id="PF03167">
    <property type="entry name" value="UDG"/>
    <property type="match status" value="1"/>
</dbReference>
<evidence type="ECO:0000313" key="3">
    <source>
        <dbReference type="Proteomes" id="UP000323707"/>
    </source>
</evidence>
<dbReference type="SUPFAM" id="SSF52141">
    <property type="entry name" value="Uracil-DNA glycosylase-like"/>
    <property type="match status" value="1"/>
</dbReference>
<proteinExistence type="predicted"/>
<dbReference type="InterPro" id="IPR005122">
    <property type="entry name" value="Uracil-DNA_glycosylase-like"/>
</dbReference>
<dbReference type="AlphaFoldDB" id="A0A5M9QP08"/>
<sequence length="212" mass="23044">MPQSATSLDLKRQLYELYLARACGVEFVQPLQRVSANAQGLIDSRQSSLASTIAHCKLCPRSKGAHPQVGYIQASPLVFVVELAMGDESGLVDSKASQMLTNIAQRVFNLQHFSVLSLLKCAPYPPSPQEIELCKPYLISQIQALNASCLVLFGEVVLESLLGLDSSHKGALLDAFGKKAIATHSIAALLRNPSLKKESLEHFRLLLGFCKP</sequence>